<keyword evidence="7" id="KW-0067">ATP-binding</keyword>
<feature type="domain" description="Histidine kinase/HSP90-like ATPase" evidence="10">
    <location>
        <begin position="343"/>
        <end position="423"/>
    </location>
</feature>
<dbReference type="RefSeq" id="WP_281902214.1">
    <property type="nucleotide sequence ID" value="NZ_BSDI01000042.1"/>
</dbReference>
<evidence type="ECO:0000259" key="11">
    <source>
        <dbReference type="Pfam" id="PF07730"/>
    </source>
</evidence>
<keyword evidence="8" id="KW-0902">Two-component regulatory system</keyword>
<dbReference type="InterPro" id="IPR036890">
    <property type="entry name" value="HATPase_C_sf"/>
</dbReference>
<feature type="transmembrane region" description="Helical" evidence="9">
    <location>
        <begin position="142"/>
        <end position="163"/>
    </location>
</feature>
<keyword evidence="4" id="KW-0808">Transferase</keyword>
<proteinExistence type="predicted"/>
<keyword evidence="6" id="KW-0418">Kinase</keyword>
<dbReference type="Gene3D" id="1.20.5.1930">
    <property type="match status" value="1"/>
</dbReference>
<keyword evidence="9" id="KW-1133">Transmembrane helix</keyword>
<evidence type="ECO:0000256" key="7">
    <source>
        <dbReference type="ARBA" id="ARBA00022840"/>
    </source>
</evidence>
<evidence type="ECO:0000256" key="1">
    <source>
        <dbReference type="ARBA" id="ARBA00000085"/>
    </source>
</evidence>
<dbReference type="InterPro" id="IPR050482">
    <property type="entry name" value="Sensor_HK_TwoCompSys"/>
</dbReference>
<dbReference type="Proteomes" id="UP001144280">
    <property type="component" value="Unassembled WGS sequence"/>
</dbReference>
<dbReference type="Gene3D" id="3.30.565.10">
    <property type="entry name" value="Histidine kinase-like ATPase, C-terminal domain"/>
    <property type="match status" value="1"/>
</dbReference>
<keyword evidence="9" id="KW-0472">Membrane</keyword>
<dbReference type="CDD" id="cd16917">
    <property type="entry name" value="HATPase_UhpB-NarQ-NarX-like"/>
    <property type="match status" value="1"/>
</dbReference>
<dbReference type="PANTHER" id="PTHR24421">
    <property type="entry name" value="NITRATE/NITRITE SENSOR PROTEIN NARX-RELATED"/>
    <property type="match status" value="1"/>
</dbReference>
<comment type="caution">
    <text evidence="12">The sequence shown here is derived from an EMBL/GenBank/DDBJ whole genome shotgun (WGS) entry which is preliminary data.</text>
</comment>
<evidence type="ECO:0000256" key="6">
    <source>
        <dbReference type="ARBA" id="ARBA00022777"/>
    </source>
</evidence>
<feature type="domain" description="Signal transduction histidine kinase subgroup 3 dimerisation and phosphoacceptor" evidence="11">
    <location>
        <begin position="236"/>
        <end position="303"/>
    </location>
</feature>
<accession>A0ABQ5R3E3</accession>
<evidence type="ECO:0000313" key="12">
    <source>
        <dbReference type="EMBL" id="GLI01304.1"/>
    </source>
</evidence>
<evidence type="ECO:0000256" key="2">
    <source>
        <dbReference type="ARBA" id="ARBA00012438"/>
    </source>
</evidence>
<reference evidence="12" key="1">
    <citation type="submission" date="2022-12" db="EMBL/GenBank/DDBJ databases">
        <title>New Phytohabitans aurantiacus sp. RD004123 nov., an actinomycete isolated from soil.</title>
        <authorList>
            <person name="Triningsih D.W."/>
            <person name="Harunari E."/>
            <person name="Igarashi Y."/>
        </authorList>
    </citation>
    <scope>NUCLEOTIDE SEQUENCE</scope>
    <source>
        <strain evidence="12">RD004123</strain>
    </source>
</reference>
<feature type="transmembrane region" description="Helical" evidence="9">
    <location>
        <begin position="202"/>
        <end position="221"/>
    </location>
</feature>
<protein>
    <recommendedName>
        <fullName evidence="2">histidine kinase</fullName>
        <ecNumber evidence="2">2.7.13.3</ecNumber>
    </recommendedName>
</protein>
<dbReference type="Pfam" id="PF02518">
    <property type="entry name" value="HATPase_c"/>
    <property type="match status" value="1"/>
</dbReference>
<name>A0ABQ5R3E3_9ACTN</name>
<feature type="transmembrane region" description="Helical" evidence="9">
    <location>
        <begin position="89"/>
        <end position="107"/>
    </location>
</feature>
<evidence type="ECO:0000256" key="3">
    <source>
        <dbReference type="ARBA" id="ARBA00022553"/>
    </source>
</evidence>
<dbReference type="EMBL" id="BSDI01000042">
    <property type="protein sequence ID" value="GLI01304.1"/>
    <property type="molecule type" value="Genomic_DNA"/>
</dbReference>
<evidence type="ECO:0000313" key="13">
    <source>
        <dbReference type="Proteomes" id="UP001144280"/>
    </source>
</evidence>
<evidence type="ECO:0000256" key="5">
    <source>
        <dbReference type="ARBA" id="ARBA00022741"/>
    </source>
</evidence>
<dbReference type="PANTHER" id="PTHR24421:SF10">
    <property type="entry name" value="NITRATE_NITRITE SENSOR PROTEIN NARQ"/>
    <property type="match status" value="1"/>
</dbReference>
<evidence type="ECO:0000256" key="8">
    <source>
        <dbReference type="ARBA" id="ARBA00023012"/>
    </source>
</evidence>
<feature type="transmembrane region" description="Helical" evidence="9">
    <location>
        <begin position="175"/>
        <end position="196"/>
    </location>
</feature>
<dbReference type="EC" id="2.7.13.3" evidence="2"/>
<feature type="transmembrane region" description="Helical" evidence="9">
    <location>
        <begin position="30"/>
        <end position="53"/>
    </location>
</feature>
<sequence length="425" mass="43898">MGRAWFAAGIALAVVGTALTVVVLGRGGGLSVLHVVLTPVVGWSFGLAGLVACLRPRWRAVGVLMVAVGLAWFVHLLDWTHVPVLEAAAAPLRNAYAAVFAHLLLAFPTGRLGTKGTRVLAAAGYVDAVGLHLVATTTGATIWVDVEAAVGVALAATVMAVLARRTREARRPATVVWCAALVACAALVGNLASGWLAPDLTLALWVVFSAAFAAVPFGFLASDQLDGLAARLRAAERRRIERNLHDGAQQRLVSVAFALGVAQSQLSGNPAAAGAALAEARSGLAAALDELRRLCQGIHPGVLVERGLRAGVAELAWASPVPVEVEWQACDRRLPEAVELTGYYVVAEALANVAKHAHATAARVRLAQRRGRVMIEIMDDGVGGADLAGSGLRGLTERVEAAGGFLTVRGGPAGGTTVRAELPCG</sequence>
<dbReference type="InterPro" id="IPR011712">
    <property type="entry name" value="Sig_transdc_His_kin_sub3_dim/P"/>
</dbReference>
<keyword evidence="5" id="KW-0547">Nucleotide-binding</keyword>
<dbReference type="InterPro" id="IPR003594">
    <property type="entry name" value="HATPase_dom"/>
</dbReference>
<gene>
    <name evidence="12" type="ORF">Pa4123_65800</name>
</gene>
<evidence type="ECO:0000259" key="10">
    <source>
        <dbReference type="Pfam" id="PF02518"/>
    </source>
</evidence>
<evidence type="ECO:0000256" key="4">
    <source>
        <dbReference type="ARBA" id="ARBA00022679"/>
    </source>
</evidence>
<keyword evidence="3" id="KW-0597">Phosphoprotein</keyword>
<evidence type="ECO:0000256" key="9">
    <source>
        <dbReference type="SAM" id="Phobius"/>
    </source>
</evidence>
<keyword evidence="13" id="KW-1185">Reference proteome</keyword>
<comment type="catalytic activity">
    <reaction evidence="1">
        <text>ATP + protein L-histidine = ADP + protein N-phospho-L-histidine.</text>
        <dbReference type="EC" id="2.7.13.3"/>
    </reaction>
</comment>
<feature type="transmembrane region" description="Helical" evidence="9">
    <location>
        <begin position="119"/>
        <end position="136"/>
    </location>
</feature>
<dbReference type="SUPFAM" id="SSF55874">
    <property type="entry name" value="ATPase domain of HSP90 chaperone/DNA topoisomerase II/histidine kinase"/>
    <property type="match status" value="1"/>
</dbReference>
<feature type="transmembrane region" description="Helical" evidence="9">
    <location>
        <begin position="60"/>
        <end position="77"/>
    </location>
</feature>
<organism evidence="12 13">
    <name type="scientific">Phytohabitans aurantiacus</name>
    <dbReference type="NCBI Taxonomy" id="3016789"/>
    <lineage>
        <taxon>Bacteria</taxon>
        <taxon>Bacillati</taxon>
        <taxon>Actinomycetota</taxon>
        <taxon>Actinomycetes</taxon>
        <taxon>Micromonosporales</taxon>
        <taxon>Micromonosporaceae</taxon>
    </lineage>
</organism>
<keyword evidence="9" id="KW-0812">Transmembrane</keyword>
<dbReference type="Pfam" id="PF07730">
    <property type="entry name" value="HisKA_3"/>
    <property type="match status" value="1"/>
</dbReference>